<comment type="caution">
    <text evidence="6">The sequence shown here is derived from an EMBL/GenBank/DDBJ whole genome shotgun (WGS) entry which is preliminary data.</text>
</comment>
<keyword evidence="2 5" id="KW-0812">Transmembrane</keyword>
<evidence type="ECO:0000313" key="6">
    <source>
        <dbReference type="EMBL" id="EHP46612.1"/>
    </source>
</evidence>
<sequence>MNYIDIILLLPLLYGAYRGFSRGLIIEVATLLGLLLGVYIAIKFSGYTEDFLRDFLNLSSESLSYVALGVTFLIVVVAISLLGKMLTKLIDIISLGMVNKLLGTVLGIAKYFVFLCIALFIIEALDGKFHFINEEVKEKSLLYNAFLTFAQRMYNMIKF</sequence>
<keyword evidence="4 5" id="KW-0472">Membrane</keyword>
<dbReference type="GO" id="GO:0009403">
    <property type="term" value="P:toxin biosynthetic process"/>
    <property type="evidence" value="ECO:0007669"/>
    <property type="project" value="InterPro"/>
</dbReference>
<dbReference type="PATRIC" id="fig|742817.3.peg.2385"/>
<evidence type="ECO:0000256" key="2">
    <source>
        <dbReference type="ARBA" id="ARBA00022692"/>
    </source>
</evidence>
<dbReference type="Pfam" id="PF02674">
    <property type="entry name" value="Colicin_V"/>
    <property type="match status" value="1"/>
</dbReference>
<evidence type="ECO:0000256" key="4">
    <source>
        <dbReference type="ARBA" id="ARBA00023136"/>
    </source>
</evidence>
<dbReference type="eggNOG" id="COG1286">
    <property type="taxonomic scope" value="Bacteria"/>
</dbReference>
<evidence type="ECO:0008006" key="8">
    <source>
        <dbReference type="Google" id="ProtNLM"/>
    </source>
</evidence>
<dbReference type="PANTHER" id="PTHR37306:SF1">
    <property type="entry name" value="COLICIN V PRODUCTION PROTEIN"/>
    <property type="match status" value="1"/>
</dbReference>
<keyword evidence="7" id="KW-1185">Reference proteome</keyword>
<accession>H1DIK0</accession>
<gene>
    <name evidence="6" type="ORF">HMPREF9449_02229</name>
</gene>
<dbReference type="HOGENOM" id="CLU_092720_5_2_10"/>
<name>H1DIK0_9BACT</name>
<comment type="subcellular location">
    <subcellularLocation>
        <location evidence="1">Membrane</location>
        <topology evidence="1">Multi-pass membrane protein</topology>
    </subcellularLocation>
</comment>
<dbReference type="STRING" id="742817.HMPREF9449_02229"/>
<dbReference type="AlphaFoldDB" id="H1DIK0"/>
<dbReference type="EMBL" id="ADMC01000025">
    <property type="protein sequence ID" value="EHP46612.1"/>
    <property type="molecule type" value="Genomic_DNA"/>
</dbReference>
<dbReference type="GeneID" id="98069774"/>
<feature type="transmembrane region" description="Helical" evidence="5">
    <location>
        <begin position="102"/>
        <end position="122"/>
    </location>
</feature>
<organism evidence="6 7">
    <name type="scientific">Odoribacter laneus YIT 12061</name>
    <dbReference type="NCBI Taxonomy" id="742817"/>
    <lineage>
        <taxon>Bacteria</taxon>
        <taxon>Pseudomonadati</taxon>
        <taxon>Bacteroidota</taxon>
        <taxon>Bacteroidia</taxon>
        <taxon>Bacteroidales</taxon>
        <taxon>Odoribacteraceae</taxon>
        <taxon>Odoribacter</taxon>
    </lineage>
</organism>
<evidence type="ECO:0000256" key="5">
    <source>
        <dbReference type="SAM" id="Phobius"/>
    </source>
</evidence>
<dbReference type="Proteomes" id="UP000004892">
    <property type="component" value="Unassembled WGS sequence"/>
</dbReference>
<dbReference type="GO" id="GO:0016020">
    <property type="term" value="C:membrane"/>
    <property type="evidence" value="ECO:0007669"/>
    <property type="project" value="UniProtKB-SubCell"/>
</dbReference>
<feature type="transmembrane region" description="Helical" evidence="5">
    <location>
        <begin position="63"/>
        <end position="82"/>
    </location>
</feature>
<evidence type="ECO:0000256" key="1">
    <source>
        <dbReference type="ARBA" id="ARBA00004141"/>
    </source>
</evidence>
<feature type="transmembrane region" description="Helical" evidence="5">
    <location>
        <begin position="20"/>
        <end position="42"/>
    </location>
</feature>
<evidence type="ECO:0000256" key="3">
    <source>
        <dbReference type="ARBA" id="ARBA00022989"/>
    </source>
</evidence>
<dbReference type="InterPro" id="IPR003825">
    <property type="entry name" value="Colicin-V_CvpA"/>
</dbReference>
<protein>
    <recommendedName>
        <fullName evidence="8">Colicin V production protein</fullName>
    </recommendedName>
</protein>
<keyword evidence="3 5" id="KW-1133">Transmembrane helix</keyword>
<reference evidence="6 7" key="1">
    <citation type="submission" date="2012-01" db="EMBL/GenBank/DDBJ databases">
        <title>The Genome Sequence of Odoribacter laneus YIT 12061.</title>
        <authorList>
            <consortium name="The Broad Institute Genome Sequencing Platform"/>
            <person name="Earl A."/>
            <person name="Ward D."/>
            <person name="Feldgarden M."/>
            <person name="Gevers D."/>
            <person name="Morotomi M."/>
            <person name="Young S.K."/>
            <person name="Zeng Q."/>
            <person name="Gargeya S."/>
            <person name="Fitzgerald M."/>
            <person name="Haas B."/>
            <person name="Abouelleil A."/>
            <person name="Alvarado L."/>
            <person name="Arachchi H.M."/>
            <person name="Berlin A."/>
            <person name="Chapman S.B."/>
            <person name="Gearin G."/>
            <person name="Goldberg J."/>
            <person name="Griggs A."/>
            <person name="Gujja S."/>
            <person name="Hansen M."/>
            <person name="Heiman D."/>
            <person name="Howarth C."/>
            <person name="Larimer J."/>
            <person name="Lui A."/>
            <person name="MacDonald P.J.P."/>
            <person name="McCowen C."/>
            <person name="Montmayeur A."/>
            <person name="Murphy C."/>
            <person name="Neiman D."/>
            <person name="Pearson M."/>
            <person name="Priest M."/>
            <person name="Roberts A."/>
            <person name="Saif S."/>
            <person name="Shea T."/>
            <person name="Sisk P."/>
            <person name="Stolte C."/>
            <person name="Sykes S."/>
            <person name="Wortman J."/>
            <person name="Nusbaum C."/>
            <person name="Birren B."/>
        </authorList>
    </citation>
    <scope>NUCLEOTIDE SEQUENCE [LARGE SCALE GENOMIC DNA]</scope>
    <source>
        <strain evidence="6 7">YIT 12061</strain>
    </source>
</reference>
<dbReference type="PANTHER" id="PTHR37306">
    <property type="entry name" value="COLICIN V PRODUCTION PROTEIN"/>
    <property type="match status" value="1"/>
</dbReference>
<evidence type="ECO:0000313" key="7">
    <source>
        <dbReference type="Proteomes" id="UP000004892"/>
    </source>
</evidence>
<proteinExistence type="predicted"/>
<dbReference type="RefSeq" id="WP_009137376.1">
    <property type="nucleotide sequence ID" value="NZ_JH594596.1"/>
</dbReference>